<proteinExistence type="predicted"/>
<organism evidence="2">
    <name type="scientific">uncultured Chloroflexia bacterium</name>
    <dbReference type="NCBI Taxonomy" id="1672391"/>
    <lineage>
        <taxon>Bacteria</taxon>
        <taxon>Bacillati</taxon>
        <taxon>Chloroflexota</taxon>
        <taxon>Chloroflexia</taxon>
        <taxon>environmental samples</taxon>
    </lineage>
</organism>
<dbReference type="AlphaFoldDB" id="A0A6J4JKA3"/>
<feature type="region of interest" description="Disordered" evidence="1">
    <location>
        <begin position="1"/>
        <end position="37"/>
    </location>
</feature>
<evidence type="ECO:0000256" key="1">
    <source>
        <dbReference type="SAM" id="MobiDB-lite"/>
    </source>
</evidence>
<accession>A0A6J4JKA3</accession>
<dbReference type="EMBL" id="CADCTR010001070">
    <property type="protein sequence ID" value="CAA9280079.1"/>
    <property type="molecule type" value="Genomic_DNA"/>
</dbReference>
<feature type="compositionally biased region" description="Polar residues" evidence="1">
    <location>
        <begin position="1"/>
        <end position="14"/>
    </location>
</feature>
<sequence>MEIESSGPTRTPTDTAGAPETGAQRPQESWWRRTFRG</sequence>
<gene>
    <name evidence="2" type="ORF">AVDCRST_MAG93-3132</name>
</gene>
<reference evidence="2" key="1">
    <citation type="submission" date="2020-02" db="EMBL/GenBank/DDBJ databases">
        <authorList>
            <person name="Meier V. D."/>
        </authorList>
    </citation>
    <scope>NUCLEOTIDE SEQUENCE</scope>
    <source>
        <strain evidence="2">AVDCRST_MAG93</strain>
    </source>
</reference>
<evidence type="ECO:0000313" key="2">
    <source>
        <dbReference type="EMBL" id="CAA9280079.1"/>
    </source>
</evidence>
<protein>
    <submittedName>
        <fullName evidence="2">Uncharacterized protein</fullName>
    </submittedName>
</protein>
<name>A0A6J4JKA3_9CHLR</name>